<evidence type="ECO:0000256" key="4">
    <source>
        <dbReference type="ARBA" id="ARBA00012531"/>
    </source>
</evidence>
<dbReference type="Pfam" id="PF14226">
    <property type="entry name" value="DIOX_N"/>
    <property type="match status" value="1"/>
</dbReference>
<dbReference type="InterPro" id="IPR044861">
    <property type="entry name" value="IPNS-like_FE2OG_OXY"/>
</dbReference>
<dbReference type="EC" id="1.14.20.7" evidence="3"/>
<dbReference type="EC" id="1.13.12.19" evidence="4"/>
<evidence type="ECO:0000256" key="6">
    <source>
        <dbReference type="ARBA" id="ARBA00022666"/>
    </source>
</evidence>
<feature type="domain" description="Fe2OG dioxygenase" evidence="12">
    <location>
        <begin position="159"/>
        <end position="266"/>
    </location>
</feature>
<dbReference type="Pfam" id="PF03171">
    <property type="entry name" value="2OG-FeII_Oxy"/>
    <property type="match status" value="1"/>
</dbReference>
<keyword evidence="14" id="KW-1185">Reference proteome</keyword>
<evidence type="ECO:0000256" key="3">
    <source>
        <dbReference type="ARBA" id="ARBA00012293"/>
    </source>
</evidence>
<dbReference type="SUPFAM" id="SSF51197">
    <property type="entry name" value="Clavaminate synthase-like"/>
    <property type="match status" value="1"/>
</dbReference>
<dbReference type="GO" id="GO:0009693">
    <property type="term" value="P:ethylene biosynthetic process"/>
    <property type="evidence" value="ECO:0007669"/>
    <property type="project" value="UniProtKB-KW"/>
</dbReference>
<evidence type="ECO:0000256" key="11">
    <source>
        <dbReference type="RuleBase" id="RU003682"/>
    </source>
</evidence>
<dbReference type="Proteomes" id="UP001409585">
    <property type="component" value="Unassembled WGS sequence"/>
</dbReference>
<keyword evidence="6" id="KW-0266">Ethylene biosynthesis</keyword>
<dbReference type="EMBL" id="BAABLX010000079">
    <property type="protein sequence ID" value="GAA4960580.1"/>
    <property type="molecule type" value="Genomic_DNA"/>
</dbReference>
<dbReference type="InterPro" id="IPR050231">
    <property type="entry name" value="Iron_ascorbate_oxido_reductase"/>
</dbReference>
<dbReference type="GO" id="GO:0046872">
    <property type="term" value="F:metal ion binding"/>
    <property type="evidence" value="ECO:0007669"/>
    <property type="project" value="UniProtKB-KW"/>
</dbReference>
<proteinExistence type="inferred from homology"/>
<dbReference type="RefSeq" id="WP_345427882.1">
    <property type="nucleotide sequence ID" value="NZ_AP031496.1"/>
</dbReference>
<gene>
    <name evidence="13" type="ORF">GCM10025791_47410</name>
</gene>
<accession>A0AAV3UA86</accession>
<comment type="catalytic activity">
    <reaction evidence="9">
        <text>2-oxoglutarate + O2 + 2 H(+) = ethene + 3 CO2 + H2O</text>
        <dbReference type="Rhea" id="RHEA:31523"/>
        <dbReference type="ChEBI" id="CHEBI:15377"/>
        <dbReference type="ChEBI" id="CHEBI:15378"/>
        <dbReference type="ChEBI" id="CHEBI:15379"/>
        <dbReference type="ChEBI" id="CHEBI:16526"/>
        <dbReference type="ChEBI" id="CHEBI:16810"/>
        <dbReference type="ChEBI" id="CHEBI:18153"/>
        <dbReference type="EC" id="1.13.12.19"/>
    </reaction>
</comment>
<dbReference type="AlphaFoldDB" id="A0AAV3UA86"/>
<comment type="caution">
    <text evidence="13">The sequence shown here is derived from an EMBL/GenBank/DDBJ whole genome shotgun (WGS) entry which is preliminary data.</text>
</comment>
<keyword evidence="11" id="KW-0479">Metal-binding</keyword>
<evidence type="ECO:0000256" key="8">
    <source>
        <dbReference type="ARBA" id="ARBA00031282"/>
    </source>
</evidence>
<evidence type="ECO:0000313" key="14">
    <source>
        <dbReference type="Proteomes" id="UP001409585"/>
    </source>
</evidence>
<dbReference type="PANTHER" id="PTHR47990">
    <property type="entry name" value="2-OXOGLUTARATE (2OG) AND FE(II)-DEPENDENT OXYGENASE SUPERFAMILY PROTEIN-RELATED"/>
    <property type="match status" value="1"/>
</dbReference>
<comment type="similarity">
    <text evidence="11">Belongs to the iron/ascorbate-dependent oxidoreductase family.</text>
</comment>
<dbReference type="Gene3D" id="2.60.120.330">
    <property type="entry name" value="B-lactam Antibiotic, Isopenicillin N Synthase, Chain"/>
    <property type="match status" value="1"/>
</dbReference>
<dbReference type="GO" id="GO:0102276">
    <property type="term" value="F:2-oxoglutarate oxygenase/decarboxylase (ethylene-forming) activity"/>
    <property type="evidence" value="ECO:0007669"/>
    <property type="project" value="UniProtKB-EC"/>
</dbReference>
<comment type="cofactor">
    <cofactor evidence="1">
        <name>Fe(2+)</name>
        <dbReference type="ChEBI" id="CHEBI:29033"/>
    </cofactor>
</comment>
<organism evidence="13 14">
    <name type="scientific">Halioxenophilus aromaticivorans</name>
    <dbReference type="NCBI Taxonomy" id="1306992"/>
    <lineage>
        <taxon>Bacteria</taxon>
        <taxon>Pseudomonadati</taxon>
        <taxon>Pseudomonadota</taxon>
        <taxon>Gammaproteobacteria</taxon>
        <taxon>Alteromonadales</taxon>
        <taxon>Alteromonadaceae</taxon>
        <taxon>Halioxenophilus</taxon>
    </lineage>
</organism>
<dbReference type="InterPro" id="IPR026992">
    <property type="entry name" value="DIOX_N"/>
</dbReference>
<evidence type="ECO:0000256" key="2">
    <source>
        <dbReference type="ARBA" id="ARBA00004767"/>
    </source>
</evidence>
<comment type="pathway">
    <text evidence="2">Alkene biosynthesis; ethylene biosynthesis via 2-oxoglutarate.</text>
</comment>
<dbReference type="InterPro" id="IPR005123">
    <property type="entry name" value="Oxoglu/Fe-dep_dioxygenase_dom"/>
</dbReference>
<evidence type="ECO:0000256" key="7">
    <source>
        <dbReference type="ARBA" id="ARBA00031011"/>
    </source>
</evidence>
<evidence type="ECO:0000256" key="9">
    <source>
        <dbReference type="ARBA" id="ARBA00047725"/>
    </source>
</evidence>
<protein>
    <recommendedName>
        <fullName evidence="5">2-oxoglutarate-dependent ethylene/succinate-forming enzyme</fullName>
        <ecNumber evidence="4">1.13.12.19</ecNumber>
        <ecNumber evidence="3">1.14.20.7</ecNumber>
    </recommendedName>
    <alternativeName>
        <fullName evidence="7">2-oxoglutarate dioxygenase (ethylene-forming)</fullName>
    </alternativeName>
    <alternativeName>
        <fullName evidence="8">2-oxoglutarate/L-arginine monooxygenase/decarboxylase (succinate-forming)</fullName>
    </alternativeName>
</protein>
<keyword evidence="11" id="KW-0408">Iron</keyword>
<comment type="catalytic activity">
    <reaction evidence="10">
        <text>L-arginine + 2-oxoglutarate + O2 = guanidine + L-glutamate 5-semialdehyde + succinate + CO2</text>
        <dbReference type="Rhea" id="RHEA:31535"/>
        <dbReference type="ChEBI" id="CHEBI:15379"/>
        <dbReference type="ChEBI" id="CHEBI:16526"/>
        <dbReference type="ChEBI" id="CHEBI:16810"/>
        <dbReference type="ChEBI" id="CHEBI:30031"/>
        <dbReference type="ChEBI" id="CHEBI:30087"/>
        <dbReference type="ChEBI" id="CHEBI:32682"/>
        <dbReference type="ChEBI" id="CHEBI:58066"/>
        <dbReference type="EC" id="1.14.20.7"/>
    </reaction>
</comment>
<keyword evidence="11" id="KW-0560">Oxidoreductase</keyword>
<dbReference type="InterPro" id="IPR027443">
    <property type="entry name" value="IPNS-like_sf"/>
</dbReference>
<evidence type="ECO:0000256" key="5">
    <source>
        <dbReference type="ARBA" id="ARBA00019045"/>
    </source>
</evidence>
<evidence type="ECO:0000256" key="10">
    <source>
        <dbReference type="ARBA" id="ARBA00049359"/>
    </source>
</evidence>
<reference evidence="14" key="1">
    <citation type="journal article" date="2019" name="Int. J. Syst. Evol. Microbiol.">
        <title>The Global Catalogue of Microorganisms (GCM) 10K type strain sequencing project: providing services to taxonomists for standard genome sequencing and annotation.</title>
        <authorList>
            <consortium name="The Broad Institute Genomics Platform"/>
            <consortium name="The Broad Institute Genome Sequencing Center for Infectious Disease"/>
            <person name="Wu L."/>
            <person name="Ma J."/>
        </authorList>
    </citation>
    <scope>NUCLEOTIDE SEQUENCE [LARGE SCALE GENOMIC DNA]</scope>
    <source>
        <strain evidence="14">JCM 19134</strain>
    </source>
</reference>
<name>A0AAV3UA86_9ALTE</name>
<dbReference type="PROSITE" id="PS51471">
    <property type="entry name" value="FE2OG_OXY"/>
    <property type="match status" value="1"/>
</dbReference>
<sequence>MLHQVPRIDITQCSPDQLVALLAEHSCVLLENHGVDVNLREAMLNSWDEFFALPRSEKEQVEWPGDGPWYGWQPVSEKGPKGDLMERFELRLDVDKRLSDNQNWGDTFTKWPVAPVDFRQNWEKMYFRMREFAGFVMGKIAAGLGRDDWDADNWTDNQFSNLVATHYYAQPANPNRGQWRAHPHTDIGALTLLWGDSAPGGLEVAINGGKDWVPVQIPEDCWLLQAGDLLNLWSGNTIPANPHRVANPPREQAIHARRSIIFFHYPDPSVLITPPNGDQSKAVLTADHIQFRQDEDMVKANAV</sequence>
<evidence type="ECO:0000259" key="12">
    <source>
        <dbReference type="PROSITE" id="PS51471"/>
    </source>
</evidence>
<evidence type="ECO:0000313" key="13">
    <source>
        <dbReference type="EMBL" id="GAA4960580.1"/>
    </source>
</evidence>
<evidence type="ECO:0000256" key="1">
    <source>
        <dbReference type="ARBA" id="ARBA00001954"/>
    </source>
</evidence>